<dbReference type="InterPro" id="IPR051410">
    <property type="entry name" value="Ferric/Cupric_Reductase"/>
</dbReference>
<dbReference type="Pfam" id="PF08022">
    <property type="entry name" value="FAD_binding_8"/>
    <property type="match status" value="1"/>
</dbReference>
<dbReference type="Pfam" id="PF08030">
    <property type="entry name" value="NAD_binding_6"/>
    <property type="match status" value="1"/>
</dbReference>
<comment type="subcellular location">
    <subcellularLocation>
        <location evidence="1">Membrane</location>
        <topology evidence="1">Multi-pass membrane protein</topology>
    </subcellularLocation>
</comment>
<feature type="transmembrane region" description="Helical" evidence="10">
    <location>
        <begin position="131"/>
        <end position="149"/>
    </location>
</feature>
<dbReference type="InterPro" id="IPR017927">
    <property type="entry name" value="FAD-bd_FR_type"/>
</dbReference>
<keyword evidence="5" id="KW-0249">Electron transport</keyword>
<dbReference type="GO" id="GO:0015677">
    <property type="term" value="P:copper ion import"/>
    <property type="evidence" value="ECO:0007669"/>
    <property type="project" value="TreeGrafter"/>
</dbReference>
<feature type="domain" description="FAD-binding FR-type" evidence="11">
    <location>
        <begin position="331"/>
        <end position="498"/>
    </location>
</feature>
<organism evidence="12 13">
    <name type="scientific">Niveomyces insectorum RCEF 264</name>
    <dbReference type="NCBI Taxonomy" id="1081102"/>
    <lineage>
        <taxon>Eukaryota</taxon>
        <taxon>Fungi</taxon>
        <taxon>Dikarya</taxon>
        <taxon>Ascomycota</taxon>
        <taxon>Pezizomycotina</taxon>
        <taxon>Sordariomycetes</taxon>
        <taxon>Hypocreomycetidae</taxon>
        <taxon>Hypocreales</taxon>
        <taxon>Cordycipitaceae</taxon>
        <taxon>Niveomyces</taxon>
    </lineage>
</organism>
<dbReference type="SFLD" id="SFLDS00052">
    <property type="entry name" value="Ferric_Reductase_Domain"/>
    <property type="match status" value="1"/>
</dbReference>
<dbReference type="SFLD" id="SFLDG01168">
    <property type="entry name" value="Ferric_reductase_subgroup_(FRE"/>
    <property type="match status" value="1"/>
</dbReference>
<dbReference type="STRING" id="1081102.A0A167TFI3"/>
<feature type="transmembrane region" description="Helical" evidence="10">
    <location>
        <begin position="244"/>
        <end position="263"/>
    </location>
</feature>
<dbReference type="EMBL" id="AZHD01000009">
    <property type="protein sequence ID" value="OAA60548.1"/>
    <property type="molecule type" value="Genomic_DNA"/>
</dbReference>
<keyword evidence="4 10" id="KW-0812">Transmembrane</keyword>
<evidence type="ECO:0000259" key="11">
    <source>
        <dbReference type="PROSITE" id="PS51384"/>
    </source>
</evidence>
<keyword evidence="8" id="KW-0406">Ion transport</keyword>
<evidence type="ECO:0000313" key="13">
    <source>
        <dbReference type="Proteomes" id="UP000076874"/>
    </source>
</evidence>
<dbReference type="GO" id="GO:0006826">
    <property type="term" value="P:iron ion transport"/>
    <property type="evidence" value="ECO:0007669"/>
    <property type="project" value="TreeGrafter"/>
</dbReference>
<gene>
    <name evidence="12" type="ORF">SPI_05672</name>
</gene>
<dbReference type="SUPFAM" id="SSF52343">
    <property type="entry name" value="Ferredoxin reductase-like, C-terminal NADP-linked domain"/>
    <property type="match status" value="1"/>
</dbReference>
<accession>A0A167TFI3</accession>
<comment type="caution">
    <text evidence="12">The sequence shown here is derived from an EMBL/GenBank/DDBJ whole genome shotgun (WGS) entry which is preliminary data.</text>
</comment>
<sequence length="656" mass="72644">MSLSQPTKAATVATAAAAAASPTSISNFDTGLDGVNQVQNMLFKDMLWWSLGIVALLILAMRLLEISWSWLRHVSAMSLPGASQTYWRIAQWSHMPWIKKHLTYAPIWRKRHNREMRISSAIQIGTLPTRLQAVLLSAYLGSNLAYMFILDYGQPNHWALLAELRGRSGTLAAVNLVPLVLLAGRNNPLIGLLRISFDTYNLLHRWMGRTVVVEAVIHTIAWLVVQVNDGGWASVGFKVVHDRFIASGMAGTGAFVLLVVLSVSPLRHAFYETFLASHILLALVIIVCTWVHCATASLAGGLPQLSYVIAVLLLWLAERLARVGLSACRSWSRHGWPDAVVEPMPGDCCRVTVHLPRFADVRPGTHAYLRFSDINPWECHPFSIAWVEHKPINGSGRHGAGDVLPIAEKKQRTAWQPSERQKLFGLASPPLSSTSAAATLNGYQAVKKSDLMRTSVSFVIGAQTGFTRKLYNRACDSGKKAITFKALFEGPYAGHHSLDSYGHVVLVAGATGITHQISYLRHLIEGYADGTVATRRITLVWIVRDYEAFEWVRPWMDEILRLPHRPEILQIRLFVTRPKHPQHGRQGATLSSRTVQMFPGRPNMSVLLKQEVAAQMGAMCVTVCGPGALADDVRSAVREVLDQGTVVDFIEESFTW</sequence>
<evidence type="ECO:0000256" key="6">
    <source>
        <dbReference type="ARBA" id="ARBA00022989"/>
    </source>
</evidence>
<feature type="transmembrane region" description="Helical" evidence="10">
    <location>
        <begin position="169"/>
        <end position="185"/>
    </location>
</feature>
<proteinExistence type="inferred from homology"/>
<feature type="transmembrane region" description="Helical" evidence="10">
    <location>
        <begin position="206"/>
        <end position="224"/>
    </location>
</feature>
<dbReference type="Proteomes" id="UP000076874">
    <property type="component" value="Unassembled WGS sequence"/>
</dbReference>
<dbReference type="InterPro" id="IPR013130">
    <property type="entry name" value="Fe3_Rdtase_TM_dom"/>
</dbReference>
<name>A0A167TFI3_9HYPO</name>
<dbReference type="GO" id="GO:0006879">
    <property type="term" value="P:intracellular iron ion homeostasis"/>
    <property type="evidence" value="ECO:0007669"/>
    <property type="project" value="TreeGrafter"/>
</dbReference>
<protein>
    <submittedName>
        <fullName evidence="12">Ferric reductase-like protein</fullName>
    </submittedName>
</protein>
<keyword evidence="7" id="KW-0560">Oxidoreductase</keyword>
<evidence type="ECO:0000256" key="8">
    <source>
        <dbReference type="ARBA" id="ARBA00023065"/>
    </source>
</evidence>
<dbReference type="PROSITE" id="PS51384">
    <property type="entry name" value="FAD_FR"/>
    <property type="match status" value="1"/>
</dbReference>
<dbReference type="Gene3D" id="3.40.50.80">
    <property type="entry name" value="Nucleotide-binding domain of ferredoxin-NADP reductase (FNR) module"/>
    <property type="match status" value="1"/>
</dbReference>
<keyword evidence="3" id="KW-0813">Transport</keyword>
<reference evidence="12 13" key="1">
    <citation type="journal article" date="2016" name="Genome Biol. Evol.">
        <title>Divergent and convergent evolution of fungal pathogenicity.</title>
        <authorList>
            <person name="Shang Y."/>
            <person name="Xiao G."/>
            <person name="Zheng P."/>
            <person name="Cen K."/>
            <person name="Zhan S."/>
            <person name="Wang C."/>
        </authorList>
    </citation>
    <scope>NUCLEOTIDE SEQUENCE [LARGE SCALE GENOMIC DNA]</scope>
    <source>
        <strain evidence="12 13">RCEF 264</strain>
    </source>
</reference>
<keyword evidence="13" id="KW-1185">Reference proteome</keyword>
<evidence type="ECO:0000256" key="4">
    <source>
        <dbReference type="ARBA" id="ARBA00022692"/>
    </source>
</evidence>
<dbReference type="GO" id="GO:0005886">
    <property type="term" value="C:plasma membrane"/>
    <property type="evidence" value="ECO:0007669"/>
    <property type="project" value="TreeGrafter"/>
</dbReference>
<dbReference type="AlphaFoldDB" id="A0A167TFI3"/>
<dbReference type="PANTHER" id="PTHR32361:SF12">
    <property type="entry name" value="PUTATIVE (AFU_ORTHOLOGUE AFUA_1G14340)-RELATED"/>
    <property type="match status" value="1"/>
</dbReference>
<evidence type="ECO:0000256" key="2">
    <source>
        <dbReference type="ARBA" id="ARBA00006278"/>
    </source>
</evidence>
<dbReference type="InterPro" id="IPR013121">
    <property type="entry name" value="Fe_red_NAD-bd_6"/>
</dbReference>
<evidence type="ECO:0000313" key="12">
    <source>
        <dbReference type="EMBL" id="OAA60548.1"/>
    </source>
</evidence>
<keyword evidence="9 10" id="KW-0472">Membrane</keyword>
<keyword evidence="6 10" id="KW-1133">Transmembrane helix</keyword>
<feature type="transmembrane region" description="Helical" evidence="10">
    <location>
        <begin position="270"/>
        <end position="292"/>
    </location>
</feature>
<dbReference type="OrthoDB" id="4494341at2759"/>
<dbReference type="InterPro" id="IPR039261">
    <property type="entry name" value="FNR_nucleotide-bd"/>
</dbReference>
<dbReference type="CDD" id="cd06186">
    <property type="entry name" value="NOX_Duox_like_FAD_NADP"/>
    <property type="match status" value="1"/>
</dbReference>
<dbReference type="GO" id="GO:0000293">
    <property type="term" value="F:ferric-chelate reductase activity"/>
    <property type="evidence" value="ECO:0007669"/>
    <property type="project" value="UniProtKB-ARBA"/>
</dbReference>
<evidence type="ECO:0000256" key="9">
    <source>
        <dbReference type="ARBA" id="ARBA00023136"/>
    </source>
</evidence>
<evidence type="ECO:0000256" key="5">
    <source>
        <dbReference type="ARBA" id="ARBA00022982"/>
    </source>
</evidence>
<feature type="transmembrane region" description="Helical" evidence="10">
    <location>
        <begin position="46"/>
        <end position="64"/>
    </location>
</feature>
<evidence type="ECO:0000256" key="10">
    <source>
        <dbReference type="SAM" id="Phobius"/>
    </source>
</evidence>
<dbReference type="InterPro" id="IPR013112">
    <property type="entry name" value="FAD-bd_8"/>
</dbReference>
<evidence type="ECO:0000256" key="7">
    <source>
        <dbReference type="ARBA" id="ARBA00023002"/>
    </source>
</evidence>
<dbReference type="PANTHER" id="PTHR32361">
    <property type="entry name" value="FERRIC/CUPRIC REDUCTASE TRANSMEMBRANE COMPONENT"/>
    <property type="match status" value="1"/>
</dbReference>
<evidence type="ECO:0000256" key="1">
    <source>
        <dbReference type="ARBA" id="ARBA00004141"/>
    </source>
</evidence>
<evidence type="ECO:0000256" key="3">
    <source>
        <dbReference type="ARBA" id="ARBA00022448"/>
    </source>
</evidence>
<comment type="similarity">
    <text evidence="2">Belongs to the ferric reductase (FRE) family.</text>
</comment>
<dbReference type="Pfam" id="PF01794">
    <property type="entry name" value="Ferric_reduct"/>
    <property type="match status" value="1"/>
</dbReference>